<dbReference type="STRING" id="913774.A0A0C3HVR4"/>
<reference evidence="26" key="2">
    <citation type="submission" date="2015-01" db="EMBL/GenBank/DDBJ databases">
        <title>Evolutionary Origins and Diversification of the Mycorrhizal Mutualists.</title>
        <authorList>
            <consortium name="DOE Joint Genome Institute"/>
            <consortium name="Mycorrhizal Genomics Consortium"/>
            <person name="Kohler A."/>
            <person name="Kuo A."/>
            <person name="Nagy L.G."/>
            <person name="Floudas D."/>
            <person name="Copeland A."/>
            <person name="Barry K.W."/>
            <person name="Cichocki N."/>
            <person name="Veneault-Fourrey C."/>
            <person name="LaButti K."/>
            <person name="Lindquist E.A."/>
            <person name="Lipzen A."/>
            <person name="Lundell T."/>
            <person name="Morin E."/>
            <person name="Murat C."/>
            <person name="Riley R."/>
            <person name="Ohm R."/>
            <person name="Sun H."/>
            <person name="Tunlid A."/>
            <person name="Henrissat B."/>
            <person name="Grigoriev I.V."/>
            <person name="Hibbett D.S."/>
            <person name="Martin F."/>
        </authorList>
    </citation>
    <scope>NUCLEOTIDE SEQUENCE [LARGE SCALE GENOMIC DNA]</scope>
    <source>
        <strain evidence="26">Zn</strain>
    </source>
</reference>
<evidence type="ECO:0000256" key="4">
    <source>
        <dbReference type="ARBA" id="ARBA00008773"/>
    </source>
</evidence>
<keyword evidence="18" id="KW-0624">Polysaccharide degradation</keyword>
<dbReference type="InterPro" id="IPR050732">
    <property type="entry name" value="Beta-glucan_modifiers"/>
</dbReference>
<evidence type="ECO:0000256" key="20">
    <source>
        <dbReference type="ARBA" id="ARBA00032134"/>
    </source>
</evidence>
<dbReference type="OrthoDB" id="77201at2759"/>
<evidence type="ECO:0000256" key="1">
    <source>
        <dbReference type="ARBA" id="ARBA00000382"/>
    </source>
</evidence>
<evidence type="ECO:0000256" key="21">
    <source>
        <dbReference type="ARBA" id="ARBA00032906"/>
    </source>
</evidence>
<dbReference type="GO" id="GO:0000272">
    <property type="term" value="P:polysaccharide catabolic process"/>
    <property type="evidence" value="ECO:0007669"/>
    <property type="project" value="UniProtKB-KW"/>
</dbReference>
<keyword evidence="10" id="KW-0336">GPI-anchor</keyword>
<name>A0A0C3HVR4_OIDMZ</name>
<dbReference type="InterPro" id="IPR017853">
    <property type="entry name" value="GH"/>
</dbReference>
<evidence type="ECO:0000256" key="16">
    <source>
        <dbReference type="ARBA" id="ARBA00023288"/>
    </source>
</evidence>
<comment type="function">
    <text evidence="19">Glucanases play a role in cell expansion during growth, in cell-cell fusion during mating, and in spore release during sporulation. This enzyme may be involved in beta-glucan degradation and also function biosynthetically as a transglycosylase.</text>
</comment>
<feature type="compositionally biased region" description="Low complexity" evidence="23">
    <location>
        <begin position="441"/>
        <end position="451"/>
    </location>
</feature>
<dbReference type="PANTHER" id="PTHR16631">
    <property type="entry name" value="GLUCAN 1,3-BETA-GLUCOSIDASE"/>
    <property type="match status" value="1"/>
</dbReference>
<evidence type="ECO:0000256" key="17">
    <source>
        <dbReference type="ARBA" id="ARBA00023316"/>
    </source>
</evidence>
<keyword evidence="11 24" id="KW-0732">Signal</keyword>
<keyword evidence="12 25" id="KW-0378">Hydrolase</keyword>
<evidence type="ECO:0000256" key="23">
    <source>
        <dbReference type="SAM" id="MobiDB-lite"/>
    </source>
</evidence>
<keyword evidence="9" id="KW-0964">Secreted</keyword>
<evidence type="ECO:0000256" key="6">
    <source>
        <dbReference type="ARBA" id="ARBA00019762"/>
    </source>
</evidence>
<evidence type="ECO:0000256" key="3">
    <source>
        <dbReference type="ARBA" id="ARBA00004609"/>
    </source>
</evidence>
<dbReference type="FunCoup" id="A0A0C3HVR4">
    <property type="interactions" value="452"/>
</dbReference>
<evidence type="ECO:0000256" key="8">
    <source>
        <dbReference type="ARBA" id="ARBA00022512"/>
    </source>
</evidence>
<dbReference type="FunFam" id="3.20.20.80:FF:000233">
    <property type="entry name" value="Probable glucan endo-1,3-beta-glucosidase eglC"/>
    <property type="match status" value="1"/>
</dbReference>
<evidence type="ECO:0000256" key="14">
    <source>
        <dbReference type="ARBA" id="ARBA00023180"/>
    </source>
</evidence>
<dbReference type="Proteomes" id="UP000054321">
    <property type="component" value="Unassembled WGS sequence"/>
</dbReference>
<proteinExistence type="inferred from homology"/>
<evidence type="ECO:0000256" key="12">
    <source>
        <dbReference type="ARBA" id="ARBA00022801"/>
    </source>
</evidence>
<dbReference type="InterPro" id="IPR000490">
    <property type="entry name" value="Glyco_hydro_17"/>
</dbReference>
<feature type="signal peptide" evidence="24">
    <location>
        <begin position="1"/>
        <end position="18"/>
    </location>
</feature>
<reference evidence="25 26" key="1">
    <citation type="submission" date="2014-04" db="EMBL/GenBank/DDBJ databases">
        <authorList>
            <consortium name="DOE Joint Genome Institute"/>
            <person name="Kuo A."/>
            <person name="Martino E."/>
            <person name="Perotto S."/>
            <person name="Kohler A."/>
            <person name="Nagy L.G."/>
            <person name="Floudas D."/>
            <person name="Copeland A."/>
            <person name="Barry K.W."/>
            <person name="Cichocki N."/>
            <person name="Veneault-Fourrey C."/>
            <person name="LaButti K."/>
            <person name="Lindquist E.A."/>
            <person name="Lipzen A."/>
            <person name="Lundell T."/>
            <person name="Morin E."/>
            <person name="Murat C."/>
            <person name="Sun H."/>
            <person name="Tunlid A."/>
            <person name="Henrissat B."/>
            <person name="Grigoriev I.V."/>
            <person name="Hibbett D.S."/>
            <person name="Martin F."/>
            <person name="Nordberg H.P."/>
            <person name="Cantor M.N."/>
            <person name="Hua S.X."/>
        </authorList>
    </citation>
    <scope>NUCLEOTIDE SEQUENCE [LARGE SCALE GENOMIC DNA]</scope>
    <source>
        <strain evidence="25 26">Zn</strain>
    </source>
</reference>
<dbReference type="GO" id="GO:0071555">
    <property type="term" value="P:cell wall organization"/>
    <property type="evidence" value="ECO:0007669"/>
    <property type="project" value="UniProtKB-KW"/>
</dbReference>
<dbReference type="GO" id="GO:0005576">
    <property type="term" value="C:extracellular region"/>
    <property type="evidence" value="ECO:0007669"/>
    <property type="project" value="TreeGrafter"/>
</dbReference>
<dbReference type="GO" id="GO:0009277">
    <property type="term" value="C:fungal-type cell wall"/>
    <property type="evidence" value="ECO:0007669"/>
    <property type="project" value="TreeGrafter"/>
</dbReference>
<dbReference type="GO" id="GO:0042973">
    <property type="term" value="F:glucan endo-1,3-beta-D-glucosidase activity"/>
    <property type="evidence" value="ECO:0007669"/>
    <property type="project" value="UniProtKB-EC"/>
</dbReference>
<evidence type="ECO:0000256" key="13">
    <source>
        <dbReference type="ARBA" id="ARBA00023136"/>
    </source>
</evidence>
<dbReference type="GO" id="GO:0009986">
    <property type="term" value="C:cell surface"/>
    <property type="evidence" value="ECO:0007669"/>
    <property type="project" value="TreeGrafter"/>
</dbReference>
<dbReference type="SUPFAM" id="SSF51445">
    <property type="entry name" value="(Trans)glycosidases"/>
    <property type="match status" value="1"/>
</dbReference>
<evidence type="ECO:0000256" key="19">
    <source>
        <dbReference type="ARBA" id="ARBA00025152"/>
    </source>
</evidence>
<evidence type="ECO:0000256" key="7">
    <source>
        <dbReference type="ARBA" id="ARBA00022475"/>
    </source>
</evidence>
<evidence type="ECO:0000256" key="15">
    <source>
        <dbReference type="ARBA" id="ARBA00023277"/>
    </source>
</evidence>
<keyword evidence="26" id="KW-1185">Reference proteome</keyword>
<feature type="compositionally biased region" description="Low complexity" evidence="23">
    <location>
        <begin position="320"/>
        <end position="425"/>
    </location>
</feature>
<keyword evidence="17" id="KW-0961">Cell wall biogenesis/degradation</keyword>
<keyword evidence="7" id="KW-1003">Cell membrane</keyword>
<keyword evidence="16" id="KW-0449">Lipoprotein</keyword>
<feature type="region of interest" description="Disordered" evidence="23">
    <location>
        <begin position="320"/>
        <end position="451"/>
    </location>
</feature>
<feature type="chain" id="PRO_5002175016" description="Probable glucan endo-1,3-beta-glucosidase eglC" evidence="24">
    <location>
        <begin position="19"/>
        <end position="481"/>
    </location>
</feature>
<dbReference type="GO" id="GO:0098552">
    <property type="term" value="C:side of membrane"/>
    <property type="evidence" value="ECO:0007669"/>
    <property type="project" value="UniProtKB-KW"/>
</dbReference>
<organism evidence="25 26">
    <name type="scientific">Oidiodendron maius (strain Zn)</name>
    <dbReference type="NCBI Taxonomy" id="913774"/>
    <lineage>
        <taxon>Eukaryota</taxon>
        <taxon>Fungi</taxon>
        <taxon>Dikarya</taxon>
        <taxon>Ascomycota</taxon>
        <taxon>Pezizomycotina</taxon>
        <taxon>Leotiomycetes</taxon>
        <taxon>Leotiomycetes incertae sedis</taxon>
        <taxon>Myxotrichaceae</taxon>
        <taxon>Oidiodendron</taxon>
    </lineage>
</organism>
<evidence type="ECO:0000256" key="5">
    <source>
        <dbReference type="ARBA" id="ARBA00012780"/>
    </source>
</evidence>
<dbReference type="Pfam" id="PF00332">
    <property type="entry name" value="Glyco_hydro_17"/>
    <property type="match status" value="1"/>
</dbReference>
<dbReference type="GO" id="GO:0005886">
    <property type="term" value="C:plasma membrane"/>
    <property type="evidence" value="ECO:0007669"/>
    <property type="project" value="UniProtKB-SubCell"/>
</dbReference>
<keyword evidence="14" id="KW-0325">Glycoprotein</keyword>
<dbReference type="EC" id="3.2.1.39" evidence="5"/>
<evidence type="ECO:0000256" key="10">
    <source>
        <dbReference type="ARBA" id="ARBA00022622"/>
    </source>
</evidence>
<evidence type="ECO:0000256" key="2">
    <source>
        <dbReference type="ARBA" id="ARBA00004191"/>
    </source>
</evidence>
<dbReference type="PANTHER" id="PTHR16631:SF13">
    <property type="entry name" value="GLUCAN ENDO-1,3-BETA-GLUCOSIDASE EGLC-RELATED"/>
    <property type="match status" value="1"/>
</dbReference>
<dbReference type="HOGENOM" id="CLU_028820_0_2_1"/>
<evidence type="ECO:0000256" key="22">
    <source>
        <dbReference type="RuleBase" id="RU004335"/>
    </source>
</evidence>
<dbReference type="EMBL" id="KN832871">
    <property type="protein sequence ID" value="KIN06327.1"/>
    <property type="molecule type" value="Genomic_DNA"/>
</dbReference>
<accession>A0A0C3HVR4</accession>
<comment type="similarity">
    <text evidence="4 22">Belongs to the glycosyl hydrolase 17 family.</text>
</comment>
<gene>
    <name evidence="25" type="ORF">OIDMADRAFT_101087</name>
</gene>
<protein>
    <recommendedName>
        <fullName evidence="6">Probable glucan endo-1,3-beta-glucosidase eglC</fullName>
        <ecNumber evidence="5">3.2.1.39</ecNumber>
    </recommendedName>
    <alternativeName>
        <fullName evidence="20">Endo-1,3-beta-glucanase eglC</fullName>
    </alternativeName>
    <alternativeName>
        <fullName evidence="21">Laminarinase eglC</fullName>
    </alternativeName>
</protein>
<comment type="catalytic activity">
    <reaction evidence="1">
        <text>Hydrolysis of (1-&gt;3)-beta-D-glucosidic linkages in (1-&gt;3)-beta-D-glucans.</text>
        <dbReference type="EC" id="3.2.1.39"/>
    </reaction>
</comment>
<comment type="subcellular location">
    <subcellularLocation>
        <location evidence="3">Cell membrane</location>
        <topology evidence="3">Lipid-anchor</topology>
        <topology evidence="3">GPI-anchor</topology>
    </subcellularLocation>
    <subcellularLocation>
        <location evidence="2">Secreted</location>
        <location evidence="2">Cell wall</location>
    </subcellularLocation>
</comment>
<keyword evidence="13" id="KW-0472">Membrane</keyword>
<evidence type="ECO:0000313" key="25">
    <source>
        <dbReference type="EMBL" id="KIN06327.1"/>
    </source>
</evidence>
<evidence type="ECO:0000256" key="18">
    <source>
        <dbReference type="ARBA" id="ARBA00023326"/>
    </source>
</evidence>
<evidence type="ECO:0000313" key="26">
    <source>
        <dbReference type="Proteomes" id="UP000054321"/>
    </source>
</evidence>
<evidence type="ECO:0000256" key="24">
    <source>
        <dbReference type="SAM" id="SignalP"/>
    </source>
</evidence>
<dbReference type="AlphaFoldDB" id="A0A0C3HVR4"/>
<keyword evidence="8" id="KW-0134">Cell wall</keyword>
<keyword evidence="15" id="KW-0119">Carbohydrate metabolism</keyword>
<evidence type="ECO:0000256" key="9">
    <source>
        <dbReference type="ARBA" id="ARBA00022525"/>
    </source>
</evidence>
<evidence type="ECO:0000256" key="11">
    <source>
        <dbReference type="ARBA" id="ARBA00022729"/>
    </source>
</evidence>
<dbReference type="Gene3D" id="3.20.20.80">
    <property type="entry name" value="Glycosidases"/>
    <property type="match status" value="1"/>
</dbReference>
<dbReference type="InParanoid" id="A0A0C3HVR4"/>
<sequence>MRPSTFLALVASISAASAASLQGFNYGSTKSDGSFQVQSDYEALFSTAKAVSSGFSSARLYTMIQGGSSTNEPTSAIPAAIAQDTTLLLGLWASGGEAGMQAEITALQSAITQYGTKFTDLVVGISVGSEDLYRISPTGIAAKSGYGANPDDLVNYIKQVRAAIANTPLSKATIGHVDTWTAWANSSNSAVVEACDWVGMDAYPYFQNSMANSIGSGAGLFNDALSATQAAAGGKDVWVTETGWPVSGSTQNLAVPSTQNAKAYWDAVGCPNFGKINMYWFTLQDAAPVTPNPSFGIVGSTLSDNTLFDISCKDVTVLPSSTAPTASGTSAAATGSSSTPTSSGTTFSANSNPNSPPSDSLSNTSPTSAPLSSPSSSLSSSSDSGSGSGSPSGSSGSSSGSPTGSPTGSGPTGSSSSFYGVPSSPANSSTIGSSTGGAKGNGSSTTSAASAAVSTGAAASMLLSGPAAGVLVAAAAVVAVL</sequence>